<organism evidence="1 2">
    <name type="scientific">Candidatus Scatousia excrementigallinarum</name>
    <dbReference type="NCBI Taxonomy" id="2840935"/>
    <lineage>
        <taxon>Bacteria</taxon>
        <taxon>Candidatus Scatousia</taxon>
    </lineage>
</organism>
<reference evidence="1" key="2">
    <citation type="journal article" date="2021" name="PeerJ">
        <title>Extensive microbial diversity within the chicken gut microbiome revealed by metagenomics and culture.</title>
        <authorList>
            <person name="Gilroy R."/>
            <person name="Ravi A."/>
            <person name="Getino M."/>
            <person name="Pursley I."/>
            <person name="Horton D.L."/>
            <person name="Alikhan N.F."/>
            <person name="Baker D."/>
            <person name="Gharbi K."/>
            <person name="Hall N."/>
            <person name="Watson M."/>
            <person name="Adriaenssens E.M."/>
            <person name="Foster-Nyarko E."/>
            <person name="Jarju S."/>
            <person name="Secka A."/>
            <person name="Antonio M."/>
            <person name="Oren A."/>
            <person name="Chaudhuri R.R."/>
            <person name="La Ragione R."/>
            <person name="Hildebrand F."/>
            <person name="Pallen M.J."/>
        </authorList>
    </citation>
    <scope>NUCLEOTIDE SEQUENCE</scope>
    <source>
        <strain evidence="1">6276</strain>
    </source>
</reference>
<dbReference type="Proteomes" id="UP000823928">
    <property type="component" value="Unassembled WGS sequence"/>
</dbReference>
<proteinExistence type="predicted"/>
<evidence type="ECO:0000313" key="1">
    <source>
        <dbReference type="EMBL" id="HIS37355.1"/>
    </source>
</evidence>
<evidence type="ECO:0000313" key="2">
    <source>
        <dbReference type="Proteomes" id="UP000823928"/>
    </source>
</evidence>
<protein>
    <submittedName>
        <fullName evidence="1">Uncharacterized protein</fullName>
    </submittedName>
</protein>
<dbReference type="EMBL" id="DVIU01000246">
    <property type="protein sequence ID" value="HIS37355.1"/>
    <property type="molecule type" value="Genomic_DNA"/>
</dbReference>
<dbReference type="AlphaFoldDB" id="A0A9D1JPK5"/>
<accession>A0A9D1JPK5</accession>
<sequence length="106" mass="12011">MMKISEAAKLANESGLAIMLKRDGMIIRLLPTNTTSSIIESVGNGKHLVYWEPTLADLISNQWEVTDEFRLEPLPNDSAGPVGVPAILPEDYKRIQKLEREWYKTR</sequence>
<comment type="caution">
    <text evidence="1">The sequence shown here is derived from an EMBL/GenBank/DDBJ whole genome shotgun (WGS) entry which is preliminary data.</text>
</comment>
<gene>
    <name evidence="1" type="ORF">IAC10_12160</name>
</gene>
<reference evidence="1" key="1">
    <citation type="submission" date="2020-10" db="EMBL/GenBank/DDBJ databases">
        <authorList>
            <person name="Gilroy R."/>
        </authorList>
    </citation>
    <scope>NUCLEOTIDE SEQUENCE</scope>
    <source>
        <strain evidence="1">6276</strain>
    </source>
</reference>
<name>A0A9D1JPK5_9BACT</name>